<evidence type="ECO:0000313" key="3">
    <source>
        <dbReference type="EMBL" id="MBA5636473.1"/>
    </source>
</evidence>
<sequence>MRRLAQVCVVITLAAFSSATCAAPPATSARAPGPTPAPAPSLAQASGSAVPDPFAPAPVAGHPPLSDAAIHEAIHATLVEADQQAAAERQAAANKQMQPGVAPGGVVYRGSAQADVLSAAFDQAQIPSCLHADGLKFQPTYIFFGLLALPFVAVAKLRGKCD</sequence>
<evidence type="ECO:0000256" key="1">
    <source>
        <dbReference type="SAM" id="MobiDB-lite"/>
    </source>
</evidence>
<gene>
    <name evidence="3" type="ORF">H3H37_05335</name>
</gene>
<evidence type="ECO:0008006" key="5">
    <source>
        <dbReference type="Google" id="ProtNLM"/>
    </source>
</evidence>
<feature type="chain" id="PRO_5031455972" description="Lipoprotein" evidence="2">
    <location>
        <begin position="23"/>
        <end position="162"/>
    </location>
</feature>
<feature type="region of interest" description="Disordered" evidence="1">
    <location>
        <begin position="23"/>
        <end position="58"/>
    </location>
</feature>
<reference evidence="3 4" key="1">
    <citation type="submission" date="2020-07" db="EMBL/GenBank/DDBJ databases">
        <title>Novel species isolated from subtropical streams in China.</title>
        <authorList>
            <person name="Lu H."/>
        </authorList>
    </citation>
    <scope>NUCLEOTIDE SEQUENCE [LARGE SCALE GENOMIC DNA]</scope>
    <source>
        <strain evidence="3 4">LX20W</strain>
    </source>
</reference>
<accession>A0A7W2EPX5</accession>
<comment type="caution">
    <text evidence="3">The sequence shown here is derived from an EMBL/GenBank/DDBJ whole genome shotgun (WGS) entry which is preliminary data.</text>
</comment>
<evidence type="ECO:0000313" key="4">
    <source>
        <dbReference type="Proteomes" id="UP000534388"/>
    </source>
</evidence>
<evidence type="ECO:0000256" key="2">
    <source>
        <dbReference type="SAM" id="SignalP"/>
    </source>
</evidence>
<feature type="signal peptide" evidence="2">
    <location>
        <begin position="1"/>
        <end position="22"/>
    </location>
</feature>
<keyword evidence="2" id="KW-0732">Signal</keyword>
<proteinExistence type="predicted"/>
<dbReference type="EMBL" id="JACEZT010000002">
    <property type="protein sequence ID" value="MBA5636473.1"/>
    <property type="molecule type" value="Genomic_DNA"/>
</dbReference>
<dbReference type="RefSeq" id="WP_182160598.1">
    <property type="nucleotide sequence ID" value="NZ_JACEZT010000002.1"/>
</dbReference>
<name>A0A7W2EPX5_9BURK</name>
<dbReference type="AlphaFoldDB" id="A0A7W2EPX5"/>
<protein>
    <recommendedName>
        <fullName evidence="5">Lipoprotein</fullName>
    </recommendedName>
</protein>
<dbReference type="Proteomes" id="UP000534388">
    <property type="component" value="Unassembled WGS sequence"/>
</dbReference>
<feature type="compositionally biased region" description="Low complexity" evidence="1">
    <location>
        <begin position="23"/>
        <end position="32"/>
    </location>
</feature>
<keyword evidence="4" id="KW-1185">Reference proteome</keyword>
<feature type="compositionally biased region" description="Low complexity" evidence="1">
    <location>
        <begin position="49"/>
        <end position="58"/>
    </location>
</feature>
<organism evidence="3 4">
    <name type="scientific">Rugamonas brunnea</name>
    <dbReference type="NCBI Taxonomy" id="2758569"/>
    <lineage>
        <taxon>Bacteria</taxon>
        <taxon>Pseudomonadati</taxon>
        <taxon>Pseudomonadota</taxon>
        <taxon>Betaproteobacteria</taxon>
        <taxon>Burkholderiales</taxon>
        <taxon>Oxalobacteraceae</taxon>
        <taxon>Telluria group</taxon>
        <taxon>Rugamonas</taxon>
    </lineage>
</organism>